<reference evidence="2 3" key="1">
    <citation type="submission" date="2016-10" db="EMBL/GenBank/DDBJ databases">
        <authorList>
            <person name="Varghese N."/>
            <person name="Submissions S."/>
        </authorList>
    </citation>
    <scope>NUCLEOTIDE SEQUENCE [LARGE SCALE GENOMIC DNA]</scope>
    <source>
        <strain evidence="2 3">BS3780</strain>
    </source>
</reference>
<accession>A0ABY0YPB1</accession>
<gene>
    <name evidence="2" type="ORF">SAMN04490188_1295</name>
</gene>
<proteinExistence type="predicted"/>
<comment type="caution">
    <text evidence="2">The sequence shown here is derived from an EMBL/GenBank/DDBJ whole genome shotgun (WGS) entry which is preliminary data.</text>
</comment>
<dbReference type="EMBL" id="FNTT01000002">
    <property type="protein sequence ID" value="SED73280.1"/>
    <property type="molecule type" value="Genomic_DNA"/>
</dbReference>
<name>A0ABY0YPB1_9PSED</name>
<feature type="region of interest" description="Disordered" evidence="1">
    <location>
        <begin position="107"/>
        <end position="138"/>
    </location>
</feature>
<evidence type="ECO:0000313" key="3">
    <source>
        <dbReference type="Proteomes" id="UP000183915"/>
    </source>
</evidence>
<evidence type="ECO:0000313" key="2">
    <source>
        <dbReference type="EMBL" id="SED73280.1"/>
    </source>
</evidence>
<protein>
    <submittedName>
        <fullName evidence="2">Uncharacterized protein</fullName>
    </submittedName>
</protein>
<sequence>MRRRRMRCGGWRIFDLLRLNEKPADWISGFFIGCGFCVYIRCCGHGCLGFRSYSGSLLEEPGAGPAKSNQKRIAPPLGASLRLGMPSLRHCSVGPLRNACVRPSWLTGRPRSTSTARRPNSRPGSLGRTPVRSVGAKLARDGGGSVTWMLGCRPLREQARSHSGSVLGINFVFTGD</sequence>
<dbReference type="Proteomes" id="UP000183915">
    <property type="component" value="Unassembled WGS sequence"/>
</dbReference>
<evidence type="ECO:0000256" key="1">
    <source>
        <dbReference type="SAM" id="MobiDB-lite"/>
    </source>
</evidence>
<keyword evidence="3" id="KW-1185">Reference proteome</keyword>
<organism evidence="2 3">
    <name type="scientific">Pseudomonas kilonensis</name>
    <dbReference type="NCBI Taxonomy" id="132476"/>
    <lineage>
        <taxon>Bacteria</taxon>
        <taxon>Pseudomonadati</taxon>
        <taxon>Pseudomonadota</taxon>
        <taxon>Gammaproteobacteria</taxon>
        <taxon>Pseudomonadales</taxon>
        <taxon>Pseudomonadaceae</taxon>
        <taxon>Pseudomonas</taxon>
    </lineage>
</organism>